<organism evidence="2 3">
    <name type="scientific">Catenovulum agarivorans DS-2</name>
    <dbReference type="NCBI Taxonomy" id="1328313"/>
    <lineage>
        <taxon>Bacteria</taxon>
        <taxon>Pseudomonadati</taxon>
        <taxon>Pseudomonadota</taxon>
        <taxon>Gammaproteobacteria</taxon>
        <taxon>Alteromonadales</taxon>
        <taxon>Alteromonadaceae</taxon>
        <taxon>Catenovulum</taxon>
    </lineage>
</organism>
<comment type="caution">
    <text evidence="2">The sequence shown here is derived from an EMBL/GenBank/DDBJ whole genome shotgun (WGS) entry which is preliminary data.</text>
</comment>
<dbReference type="OrthoDB" id="6074736at2"/>
<dbReference type="AlphaFoldDB" id="W7QDZ7"/>
<keyword evidence="1" id="KW-0732">Signal</keyword>
<name>W7QDZ7_9ALTE</name>
<dbReference type="eggNOG" id="ENOG5030JVQ">
    <property type="taxonomic scope" value="Bacteria"/>
</dbReference>
<evidence type="ECO:0000313" key="2">
    <source>
        <dbReference type="EMBL" id="EWH10151.1"/>
    </source>
</evidence>
<dbReference type="EMBL" id="ARZY01000015">
    <property type="protein sequence ID" value="EWH10151.1"/>
    <property type="molecule type" value="Genomic_DNA"/>
</dbReference>
<dbReference type="RefSeq" id="WP_035014491.1">
    <property type="nucleotide sequence ID" value="NZ_ARZY01000015.1"/>
</dbReference>
<proteinExistence type="predicted"/>
<evidence type="ECO:0000313" key="3">
    <source>
        <dbReference type="Proteomes" id="UP000019276"/>
    </source>
</evidence>
<dbReference type="Proteomes" id="UP000019276">
    <property type="component" value="Unassembled WGS sequence"/>
</dbReference>
<dbReference type="PATRIC" id="fig|1328313.3.peg.1924"/>
<gene>
    <name evidence="2" type="ORF">DS2_09402</name>
</gene>
<evidence type="ECO:0008006" key="4">
    <source>
        <dbReference type="Google" id="ProtNLM"/>
    </source>
</evidence>
<reference evidence="2 3" key="1">
    <citation type="journal article" date="2014" name="Genome Announc.">
        <title>Draft Genome Sequence of the Agar-Degrading Bacterium Catenovulum sp. Strain DS-2, Isolated from Intestines of Haliotis diversicolor.</title>
        <authorList>
            <person name="Shan D."/>
            <person name="Li X."/>
            <person name="Gu Z."/>
            <person name="Wei G."/>
            <person name="Gao Z."/>
            <person name="Shao Z."/>
        </authorList>
    </citation>
    <scope>NUCLEOTIDE SEQUENCE [LARGE SCALE GENOMIC DNA]</scope>
    <source>
        <strain evidence="2 3">DS-2</strain>
    </source>
</reference>
<dbReference type="STRING" id="1328313.DS2_09402"/>
<accession>W7QDZ7</accession>
<keyword evidence="3" id="KW-1185">Reference proteome</keyword>
<feature type="signal peptide" evidence="1">
    <location>
        <begin position="1"/>
        <end position="28"/>
    </location>
</feature>
<protein>
    <recommendedName>
        <fullName evidence="4">Lipoprotein</fullName>
    </recommendedName>
</protein>
<sequence>MNTLLSARVIPSLSVLALVIGCSSTSESLPDYNPATNAAAQADSFIYAENEEYMKGVNKIGVMSCNVMFGMTSSASASTSGGFRAGATRATGTVSRSDVKISVTYTASGLEETELQRLADQACENAELELSNAGFELVPHSKIKTNKYYQELHAGGQASPFEFKGKGDTRYLVLGRNGETISDPRYISTASGFSQVFKSIGGDSSEQIEDFLMKDLGMTGVNINLLIDFASLQSDGDKSFAGLSNKDTAKVDASIQLAVSGDIRFQPITQQKCWSEWGKEKCMVKPSHQPVFGSKRDVASSTIFYESIEDATTTADKVTSGLTKTLGFLSALGGTSSSVARDITRYQVNIIPTVYETESKKLTSGLVEMAATKAVSKK</sequence>
<evidence type="ECO:0000256" key="1">
    <source>
        <dbReference type="SAM" id="SignalP"/>
    </source>
</evidence>
<feature type="chain" id="PRO_5004897927" description="Lipoprotein" evidence="1">
    <location>
        <begin position="29"/>
        <end position="378"/>
    </location>
</feature>